<evidence type="ECO:0000313" key="2">
    <source>
        <dbReference type="Proteomes" id="UP001234178"/>
    </source>
</evidence>
<dbReference type="Proteomes" id="UP001234178">
    <property type="component" value="Unassembled WGS sequence"/>
</dbReference>
<reference evidence="1 2" key="1">
    <citation type="journal article" date="2023" name="Nucleic Acids Res.">
        <title>The hologenome of Daphnia magna reveals possible DNA methylation and microbiome-mediated evolution of the host genome.</title>
        <authorList>
            <person name="Chaturvedi A."/>
            <person name="Li X."/>
            <person name="Dhandapani V."/>
            <person name="Marshall H."/>
            <person name="Kissane S."/>
            <person name="Cuenca-Cambronero M."/>
            <person name="Asole G."/>
            <person name="Calvet F."/>
            <person name="Ruiz-Romero M."/>
            <person name="Marangio P."/>
            <person name="Guigo R."/>
            <person name="Rago D."/>
            <person name="Mirbahai L."/>
            <person name="Eastwood N."/>
            <person name="Colbourne J.K."/>
            <person name="Zhou J."/>
            <person name="Mallon E."/>
            <person name="Orsini L."/>
        </authorList>
    </citation>
    <scope>NUCLEOTIDE SEQUENCE [LARGE SCALE GENOMIC DNA]</scope>
    <source>
        <strain evidence="1">LRV0_1</strain>
    </source>
</reference>
<accession>A0ABQ9Z9B6</accession>
<protein>
    <submittedName>
        <fullName evidence="1">Uncharacterized protein</fullName>
    </submittedName>
</protein>
<evidence type="ECO:0000313" key="1">
    <source>
        <dbReference type="EMBL" id="KAK4009477.1"/>
    </source>
</evidence>
<dbReference type="EMBL" id="JAOYFB010000003">
    <property type="protein sequence ID" value="KAK4009477.1"/>
    <property type="molecule type" value="Genomic_DNA"/>
</dbReference>
<gene>
    <name evidence="1" type="ORF">OUZ56_018589</name>
</gene>
<proteinExistence type="predicted"/>
<comment type="caution">
    <text evidence="1">The sequence shown here is derived from an EMBL/GenBank/DDBJ whole genome shotgun (WGS) entry which is preliminary data.</text>
</comment>
<name>A0ABQ9Z9B6_9CRUS</name>
<keyword evidence="2" id="KW-1185">Reference proteome</keyword>
<organism evidence="1 2">
    <name type="scientific">Daphnia magna</name>
    <dbReference type="NCBI Taxonomy" id="35525"/>
    <lineage>
        <taxon>Eukaryota</taxon>
        <taxon>Metazoa</taxon>
        <taxon>Ecdysozoa</taxon>
        <taxon>Arthropoda</taxon>
        <taxon>Crustacea</taxon>
        <taxon>Branchiopoda</taxon>
        <taxon>Diplostraca</taxon>
        <taxon>Cladocera</taxon>
        <taxon>Anomopoda</taxon>
        <taxon>Daphniidae</taxon>
        <taxon>Daphnia</taxon>
    </lineage>
</organism>
<sequence length="138" mass="16140">MAEKEWRSHVNLPNDYFYVLSSHSNFEFYNTDAEFYWNRQFICREFLQYYEIDNNSNALHDKSVSALLKANSWLKNQGVTAGNVKIPENLLKLAKVNKSVINLAKIGYFWQRHRLQADFLSGSTVPKDEASFDNAHKE</sequence>